<dbReference type="GO" id="GO:0046167">
    <property type="term" value="P:glycerol-3-phosphate biosynthetic process"/>
    <property type="evidence" value="ECO:0007669"/>
    <property type="project" value="UniProtKB-UniRule"/>
</dbReference>
<dbReference type="Proteomes" id="UP000525389">
    <property type="component" value="Unassembled WGS sequence"/>
</dbReference>
<dbReference type="GO" id="GO:0051287">
    <property type="term" value="F:NAD binding"/>
    <property type="evidence" value="ECO:0007669"/>
    <property type="project" value="InterPro"/>
</dbReference>
<evidence type="ECO:0000256" key="7">
    <source>
        <dbReference type="HAMAP-Rule" id="MF_00394"/>
    </source>
</evidence>
<keyword evidence="5 7" id="KW-0594">Phospholipid biosynthesis</keyword>
<feature type="binding site" evidence="7">
    <location>
        <position position="253"/>
    </location>
    <ligand>
        <name>NADPH</name>
        <dbReference type="ChEBI" id="CHEBI:57783"/>
    </ligand>
</feature>
<feature type="domain" description="Glycerol-3-phosphate dehydrogenase NAD-dependent N-terminal" evidence="13">
    <location>
        <begin position="10"/>
        <end position="156"/>
    </location>
</feature>
<dbReference type="PANTHER" id="PTHR11728:SF1">
    <property type="entry name" value="GLYCEROL-3-PHOSPHATE DEHYDROGENASE [NAD(+)] 2, CHLOROPLASTIC"/>
    <property type="match status" value="1"/>
</dbReference>
<keyword evidence="16" id="KW-1185">Reference proteome</keyword>
<dbReference type="GO" id="GO:0006650">
    <property type="term" value="P:glycerophospholipid metabolic process"/>
    <property type="evidence" value="ECO:0007669"/>
    <property type="project" value="UniProtKB-UniRule"/>
</dbReference>
<comment type="catalytic activity">
    <reaction evidence="7 12">
        <text>sn-glycerol 3-phosphate + NADP(+) = dihydroxyacetone phosphate + NADPH + H(+)</text>
        <dbReference type="Rhea" id="RHEA:11096"/>
        <dbReference type="ChEBI" id="CHEBI:15378"/>
        <dbReference type="ChEBI" id="CHEBI:57597"/>
        <dbReference type="ChEBI" id="CHEBI:57642"/>
        <dbReference type="ChEBI" id="CHEBI:57783"/>
        <dbReference type="ChEBI" id="CHEBI:58349"/>
        <dbReference type="EC" id="1.1.1.94"/>
    </reaction>
</comment>
<dbReference type="GO" id="GO:0005829">
    <property type="term" value="C:cytosol"/>
    <property type="evidence" value="ECO:0007669"/>
    <property type="project" value="TreeGrafter"/>
</dbReference>
<feature type="binding site" evidence="9">
    <location>
        <begin position="253"/>
        <end position="254"/>
    </location>
    <ligand>
        <name>substrate</name>
    </ligand>
</feature>
<evidence type="ECO:0000256" key="1">
    <source>
        <dbReference type="ARBA" id="ARBA00011009"/>
    </source>
</evidence>
<evidence type="ECO:0000256" key="5">
    <source>
        <dbReference type="ARBA" id="ARBA00023209"/>
    </source>
</evidence>
<dbReference type="SUPFAM" id="SSF51735">
    <property type="entry name" value="NAD(P)-binding Rossmann-fold domains"/>
    <property type="match status" value="1"/>
</dbReference>
<dbReference type="GO" id="GO:0005975">
    <property type="term" value="P:carbohydrate metabolic process"/>
    <property type="evidence" value="ECO:0007669"/>
    <property type="project" value="InterPro"/>
</dbReference>
<evidence type="ECO:0000256" key="12">
    <source>
        <dbReference type="RuleBase" id="RU000439"/>
    </source>
</evidence>
<feature type="binding site" evidence="7">
    <location>
        <position position="254"/>
    </location>
    <ligand>
        <name>sn-glycerol 3-phosphate</name>
        <dbReference type="ChEBI" id="CHEBI:57597"/>
    </ligand>
</feature>
<dbReference type="EMBL" id="JACHFN010000008">
    <property type="protein sequence ID" value="MBB5234890.1"/>
    <property type="molecule type" value="Genomic_DNA"/>
</dbReference>
<evidence type="ECO:0000256" key="2">
    <source>
        <dbReference type="ARBA" id="ARBA00022516"/>
    </source>
</evidence>
<dbReference type="GO" id="GO:0008654">
    <property type="term" value="P:phospholipid biosynthetic process"/>
    <property type="evidence" value="ECO:0007669"/>
    <property type="project" value="UniProtKB-KW"/>
</dbReference>
<feature type="binding site" evidence="7">
    <location>
        <position position="55"/>
    </location>
    <ligand>
        <name>NADPH</name>
        <dbReference type="ChEBI" id="CHEBI:57783"/>
    </ligand>
</feature>
<feature type="binding site" evidence="9">
    <location>
        <position position="108"/>
    </location>
    <ligand>
        <name>substrate</name>
    </ligand>
</feature>
<keyword evidence="7" id="KW-0547">Nucleotide-binding</keyword>
<name>A0A7W8LQR8_9DEIO</name>
<dbReference type="Gene3D" id="3.40.50.720">
    <property type="entry name" value="NAD(P)-binding Rossmann-like Domain"/>
    <property type="match status" value="1"/>
</dbReference>
<evidence type="ECO:0000259" key="14">
    <source>
        <dbReference type="Pfam" id="PF07479"/>
    </source>
</evidence>
<comment type="pathway">
    <text evidence="7">Membrane lipid metabolism; glycerophospholipid metabolism.</text>
</comment>
<evidence type="ECO:0000256" key="10">
    <source>
        <dbReference type="PIRSR" id="PIRSR000114-3"/>
    </source>
</evidence>
<accession>A0A7W8LQR8</accession>
<comment type="subcellular location">
    <subcellularLocation>
        <location evidence="7">Cytoplasm</location>
    </subcellularLocation>
</comment>
<keyword evidence="6 7" id="KW-1208">Phospholipid metabolism</keyword>
<protein>
    <recommendedName>
        <fullName evidence="7">Glycerol-3-phosphate dehydrogenase [NAD(P)+]</fullName>
        <ecNumber evidence="7">1.1.1.94</ecNumber>
    </recommendedName>
    <alternativeName>
        <fullName evidence="7">NAD(P)(+)-dependent glycerol-3-phosphate dehydrogenase</fullName>
    </alternativeName>
    <alternativeName>
        <fullName evidence="7">NAD(P)H-dependent dihydroxyacetone-phosphate reductase</fullName>
    </alternativeName>
</protein>
<feature type="binding site" evidence="7">
    <location>
        <position position="273"/>
    </location>
    <ligand>
        <name>NADPH</name>
        <dbReference type="ChEBI" id="CHEBI:57783"/>
    </ligand>
</feature>
<feature type="binding site" evidence="7">
    <location>
        <position position="108"/>
    </location>
    <ligand>
        <name>sn-glycerol 3-phosphate</name>
        <dbReference type="ChEBI" id="CHEBI:57597"/>
    </ligand>
</feature>
<evidence type="ECO:0000256" key="6">
    <source>
        <dbReference type="ARBA" id="ARBA00023264"/>
    </source>
</evidence>
<keyword evidence="7" id="KW-0521">NADP</keyword>
<feature type="binding site" evidence="7">
    <location>
        <position position="252"/>
    </location>
    <ligand>
        <name>sn-glycerol 3-phosphate</name>
        <dbReference type="ChEBI" id="CHEBI:57597"/>
    </ligand>
</feature>
<feature type="binding site" evidence="10">
    <location>
        <begin position="14"/>
        <end position="19"/>
    </location>
    <ligand>
        <name>NAD(+)</name>
        <dbReference type="ChEBI" id="CHEBI:57540"/>
    </ligand>
</feature>
<dbReference type="PRINTS" id="PR00077">
    <property type="entry name" value="GPDHDRGNASE"/>
</dbReference>
<evidence type="ECO:0000313" key="16">
    <source>
        <dbReference type="Proteomes" id="UP000525389"/>
    </source>
</evidence>
<reference evidence="15 16" key="1">
    <citation type="submission" date="2020-08" db="EMBL/GenBank/DDBJ databases">
        <title>Genomic Encyclopedia of Type Strains, Phase IV (KMG-IV): sequencing the most valuable type-strain genomes for metagenomic binning, comparative biology and taxonomic classification.</title>
        <authorList>
            <person name="Goeker M."/>
        </authorList>
    </citation>
    <scope>NUCLEOTIDE SEQUENCE [LARGE SCALE GENOMIC DNA]</scope>
    <source>
        <strain evidence="15 16">DSM 101791</strain>
    </source>
</reference>
<feature type="active site" description="Proton acceptor" evidence="7 8">
    <location>
        <position position="189"/>
    </location>
</feature>
<feature type="binding site" evidence="7">
    <location>
        <position position="253"/>
    </location>
    <ligand>
        <name>sn-glycerol 3-phosphate</name>
        <dbReference type="ChEBI" id="CHEBI:57597"/>
    </ligand>
</feature>
<sequence>MGLSVPGQGVPVLGAGGWGSALAVAVTRAGRPATLWARRPDFAARLSEVRENREYLPGVPLPPGVVVTSELGGAVEGADFALVVVPSVGVPELLAGLPRGLGVVLCAKGLAPDGGRLSDLARGLGFGRVAVLSGPNHAEEIGRGLPAASVVASTDPGLAEAVQSALLSPALRVYTSRDEVGVELGGVLKNVIALAAGMGDGLGLGDNAKAALLTRGLLEMRRYLVSQGAHEDTVYGLSGLGDLIATATSRHSRNRAAGEAIARGQDPGQGGKVVEGLRTAGLLEAWATAHGHDLPIVRAVAQVASGEWTPAEGISSLMERDAKPELEG</sequence>
<dbReference type="Pfam" id="PF01210">
    <property type="entry name" value="NAD_Gly3P_dh_N"/>
    <property type="match status" value="1"/>
</dbReference>
<feature type="domain" description="Glycerol-3-phosphate dehydrogenase NAD-dependent C-terminal" evidence="14">
    <location>
        <begin position="178"/>
        <end position="313"/>
    </location>
</feature>
<evidence type="ECO:0000256" key="4">
    <source>
        <dbReference type="ARBA" id="ARBA00023098"/>
    </source>
</evidence>
<feature type="binding site" evidence="10">
    <location>
        <position position="272"/>
    </location>
    <ligand>
        <name>NAD(+)</name>
        <dbReference type="ChEBI" id="CHEBI:57540"/>
    </ligand>
</feature>
<feature type="binding site" evidence="7">
    <location>
        <position position="242"/>
    </location>
    <ligand>
        <name>sn-glycerol 3-phosphate</name>
        <dbReference type="ChEBI" id="CHEBI:57597"/>
    </ligand>
</feature>
<dbReference type="RefSeq" id="WP_184029346.1">
    <property type="nucleotide sequence ID" value="NZ_JACHFN010000008.1"/>
</dbReference>
<dbReference type="InterPro" id="IPR036291">
    <property type="entry name" value="NAD(P)-bd_dom_sf"/>
</dbReference>
<evidence type="ECO:0000313" key="15">
    <source>
        <dbReference type="EMBL" id="MBB5234890.1"/>
    </source>
</evidence>
<feature type="binding site" evidence="7">
    <location>
        <position position="39"/>
    </location>
    <ligand>
        <name>NADPH</name>
        <dbReference type="ChEBI" id="CHEBI:57783"/>
    </ligand>
</feature>
<evidence type="ECO:0000259" key="13">
    <source>
        <dbReference type="Pfam" id="PF01210"/>
    </source>
</evidence>
<comment type="caution">
    <text evidence="7">Lacks conserved residue(s) required for the propagation of feature annotation.</text>
</comment>
<organism evidence="15 16">
    <name type="scientific">Deinococcus budaensis</name>
    <dbReference type="NCBI Taxonomy" id="1665626"/>
    <lineage>
        <taxon>Bacteria</taxon>
        <taxon>Thermotogati</taxon>
        <taxon>Deinococcota</taxon>
        <taxon>Deinococci</taxon>
        <taxon>Deinococcales</taxon>
        <taxon>Deinococcaceae</taxon>
        <taxon>Deinococcus</taxon>
    </lineage>
</organism>
<feature type="binding site" evidence="7">
    <location>
        <position position="108"/>
    </location>
    <ligand>
        <name>NADPH</name>
        <dbReference type="ChEBI" id="CHEBI:57783"/>
    </ligand>
</feature>
<keyword evidence="3 7" id="KW-0560">Oxidoreductase</keyword>
<keyword evidence="4 7" id="KW-0443">Lipid metabolism</keyword>
<comment type="function">
    <text evidence="7">Catalyzes the reduction of the glycolytic intermediate dihydroxyacetone phosphate (DHAP) to sn-glycerol 3-phosphate (G3P), the key precursor for phospholipid synthesis.</text>
</comment>
<dbReference type="GO" id="GO:0047952">
    <property type="term" value="F:glycerol-3-phosphate dehydrogenase [NAD(P)+] activity"/>
    <property type="evidence" value="ECO:0007669"/>
    <property type="project" value="UniProtKB-UniRule"/>
</dbReference>
<dbReference type="UniPathway" id="UPA00940"/>
<evidence type="ECO:0000256" key="3">
    <source>
        <dbReference type="ARBA" id="ARBA00023002"/>
    </source>
</evidence>
<feature type="binding site" evidence="10">
    <location>
        <position position="138"/>
    </location>
    <ligand>
        <name>NAD(+)</name>
        <dbReference type="ChEBI" id="CHEBI:57540"/>
    </ligand>
</feature>
<feature type="binding site" evidence="7">
    <location>
        <position position="275"/>
    </location>
    <ligand>
        <name>NADPH</name>
        <dbReference type="ChEBI" id="CHEBI:57783"/>
    </ligand>
</feature>
<feature type="binding site" evidence="10">
    <location>
        <position position="253"/>
    </location>
    <ligand>
        <name>NAD(+)</name>
        <dbReference type="ChEBI" id="CHEBI:57540"/>
    </ligand>
</feature>
<feature type="binding site" evidence="7">
    <location>
        <position position="38"/>
    </location>
    <ligand>
        <name>NADPH</name>
        <dbReference type="ChEBI" id="CHEBI:57783"/>
    </ligand>
</feature>
<feature type="binding site" evidence="7">
    <location>
        <position position="138"/>
    </location>
    <ligand>
        <name>NADPH</name>
        <dbReference type="ChEBI" id="CHEBI:57783"/>
    </ligand>
</feature>
<keyword evidence="7" id="KW-0963">Cytoplasm</keyword>
<dbReference type="EC" id="1.1.1.94" evidence="7"/>
<dbReference type="InterPro" id="IPR008927">
    <property type="entry name" value="6-PGluconate_DH-like_C_sf"/>
</dbReference>
<gene>
    <name evidence="7" type="primary">gpsA</name>
    <name evidence="15" type="ORF">HNQ09_002333</name>
</gene>
<dbReference type="NCBIfam" id="NF000940">
    <property type="entry name" value="PRK00094.1-2"/>
    <property type="match status" value="1"/>
</dbReference>
<dbReference type="Pfam" id="PF07479">
    <property type="entry name" value="NAD_Gly3P_dh_C"/>
    <property type="match status" value="1"/>
</dbReference>
<comment type="catalytic activity">
    <reaction evidence="7">
        <text>sn-glycerol 3-phosphate + NAD(+) = dihydroxyacetone phosphate + NADH + H(+)</text>
        <dbReference type="Rhea" id="RHEA:11092"/>
        <dbReference type="ChEBI" id="CHEBI:15378"/>
        <dbReference type="ChEBI" id="CHEBI:57540"/>
        <dbReference type="ChEBI" id="CHEBI:57597"/>
        <dbReference type="ChEBI" id="CHEBI:57642"/>
        <dbReference type="ChEBI" id="CHEBI:57945"/>
        <dbReference type="EC" id="1.1.1.94"/>
    </reaction>
</comment>
<dbReference type="GO" id="GO:0046168">
    <property type="term" value="P:glycerol-3-phosphate catabolic process"/>
    <property type="evidence" value="ECO:0007669"/>
    <property type="project" value="InterPro"/>
</dbReference>
<dbReference type="InterPro" id="IPR011128">
    <property type="entry name" value="G3P_DH_NAD-dep_N"/>
</dbReference>
<dbReference type="SUPFAM" id="SSF48179">
    <property type="entry name" value="6-phosphogluconate dehydrogenase C-terminal domain-like"/>
    <property type="match status" value="1"/>
</dbReference>
<dbReference type="InterPro" id="IPR006109">
    <property type="entry name" value="G3P_DH_NAD-dep_C"/>
</dbReference>
<dbReference type="NCBIfam" id="NF000942">
    <property type="entry name" value="PRK00094.1-4"/>
    <property type="match status" value="1"/>
</dbReference>
<keyword evidence="7 10" id="KW-0520">NAD</keyword>
<evidence type="ECO:0000256" key="9">
    <source>
        <dbReference type="PIRSR" id="PIRSR000114-2"/>
    </source>
</evidence>
<dbReference type="PANTHER" id="PTHR11728">
    <property type="entry name" value="GLYCEROL-3-PHOSPHATE DEHYDROGENASE"/>
    <property type="match status" value="1"/>
</dbReference>
<feature type="binding site" evidence="7">
    <location>
        <position position="18"/>
    </location>
    <ligand>
        <name>NADPH</name>
        <dbReference type="ChEBI" id="CHEBI:57783"/>
    </ligand>
</feature>
<feature type="binding site" evidence="7">
    <location>
        <position position="189"/>
    </location>
    <ligand>
        <name>sn-glycerol 3-phosphate</name>
        <dbReference type="ChEBI" id="CHEBI:57597"/>
    </ligand>
</feature>
<comment type="similarity">
    <text evidence="1 7 11">Belongs to the NAD-dependent glycerol-3-phosphate dehydrogenase family.</text>
</comment>
<dbReference type="Gene3D" id="1.10.1040.10">
    <property type="entry name" value="N-(1-d-carboxylethyl)-l-norvaline Dehydrogenase, domain 2"/>
    <property type="match status" value="1"/>
</dbReference>
<dbReference type="InterPro" id="IPR006168">
    <property type="entry name" value="G3P_DH_NAD-dep"/>
</dbReference>
<comment type="caution">
    <text evidence="15">The sequence shown here is derived from an EMBL/GenBank/DDBJ whole genome shotgun (WGS) entry which is preliminary data.</text>
</comment>
<evidence type="ECO:0000256" key="8">
    <source>
        <dbReference type="PIRSR" id="PIRSR000114-1"/>
    </source>
</evidence>
<evidence type="ECO:0000256" key="11">
    <source>
        <dbReference type="RuleBase" id="RU000437"/>
    </source>
</evidence>
<dbReference type="HAMAP" id="MF_00394">
    <property type="entry name" value="NAD_Glyc3P_dehydrog"/>
    <property type="match status" value="1"/>
</dbReference>
<dbReference type="PROSITE" id="PS00957">
    <property type="entry name" value="NAD_G3PDH"/>
    <property type="match status" value="1"/>
</dbReference>
<dbReference type="InterPro" id="IPR013328">
    <property type="entry name" value="6PGD_dom2"/>
</dbReference>
<dbReference type="AlphaFoldDB" id="A0A7W8LQR8"/>
<keyword evidence="2 7" id="KW-0444">Lipid biosynthesis</keyword>
<proteinExistence type="inferred from homology"/>
<feature type="binding site" evidence="7">
    <location>
        <position position="134"/>
    </location>
    <ligand>
        <name>sn-glycerol 3-phosphate</name>
        <dbReference type="ChEBI" id="CHEBI:57597"/>
    </ligand>
</feature>
<dbReference type="PIRSF" id="PIRSF000114">
    <property type="entry name" value="Glycerol-3-P_dh"/>
    <property type="match status" value="1"/>
</dbReference>
<dbReference type="NCBIfam" id="NF011211">
    <property type="entry name" value="PRK14618.1"/>
    <property type="match status" value="1"/>
</dbReference>